<feature type="region of interest" description="Disordered" evidence="1">
    <location>
        <begin position="198"/>
        <end position="231"/>
    </location>
</feature>
<name>A0A316UQB9_9BASI</name>
<dbReference type="Proteomes" id="UP000245884">
    <property type="component" value="Unassembled WGS sequence"/>
</dbReference>
<feature type="compositionally biased region" description="Acidic residues" evidence="1">
    <location>
        <begin position="220"/>
        <end position="231"/>
    </location>
</feature>
<evidence type="ECO:0000256" key="1">
    <source>
        <dbReference type="SAM" id="MobiDB-lite"/>
    </source>
</evidence>
<gene>
    <name evidence="2" type="ORF">BDZ90DRAFT_233130</name>
</gene>
<dbReference type="STRING" id="1569628.A0A316UQB9"/>
<evidence type="ECO:0000313" key="2">
    <source>
        <dbReference type="EMBL" id="PWN26501.1"/>
    </source>
</evidence>
<dbReference type="AlphaFoldDB" id="A0A316UQB9"/>
<sequence>MDDDKEWGTAAAPTPAQLDDKFISAVQAWLSIPPSEVQDLRASMLASPLNFVAKYINSLPSQLLVPFAEVTTAQERSRIPLVMYRRQSWARRADRLSGDGGQDDIDATTTLGLEASRRRLPELWSSIVGSTTRPRLRHFPTPCRRPAARQLDPPFPDHPAAAVPGYKAAAGTTSSVQYGPAHEGDLFSHPRLARLMDEQDEEEDQERQREERDGLHGAEVEEGEDEEDDEQIEEELMQVFQRAVVERFIKGDPTLPSSLYARIDFEDSSPLHQGERRETQASASRGEGEAGGVVELARRQEEILDEERYFDDDDGDDDHDDRHASDANGGVMDY</sequence>
<keyword evidence="3" id="KW-1185">Reference proteome</keyword>
<dbReference type="EMBL" id="KZ819671">
    <property type="protein sequence ID" value="PWN26501.1"/>
    <property type="molecule type" value="Genomic_DNA"/>
</dbReference>
<dbReference type="OrthoDB" id="3345311at2759"/>
<evidence type="ECO:0000313" key="3">
    <source>
        <dbReference type="Proteomes" id="UP000245884"/>
    </source>
</evidence>
<evidence type="ECO:0008006" key="4">
    <source>
        <dbReference type="Google" id="ProtNLM"/>
    </source>
</evidence>
<dbReference type="RefSeq" id="XP_025361113.1">
    <property type="nucleotide sequence ID" value="XM_025506524.1"/>
</dbReference>
<proteinExistence type="predicted"/>
<feature type="compositionally biased region" description="Basic and acidic residues" evidence="1">
    <location>
        <begin position="206"/>
        <end position="219"/>
    </location>
</feature>
<feature type="region of interest" description="Disordered" evidence="1">
    <location>
        <begin position="266"/>
        <end position="334"/>
    </location>
</feature>
<organism evidence="2 3">
    <name type="scientific">Jaminaea rosea</name>
    <dbReference type="NCBI Taxonomy" id="1569628"/>
    <lineage>
        <taxon>Eukaryota</taxon>
        <taxon>Fungi</taxon>
        <taxon>Dikarya</taxon>
        <taxon>Basidiomycota</taxon>
        <taxon>Ustilaginomycotina</taxon>
        <taxon>Exobasidiomycetes</taxon>
        <taxon>Microstromatales</taxon>
        <taxon>Microstromatales incertae sedis</taxon>
        <taxon>Jaminaea</taxon>
    </lineage>
</organism>
<feature type="compositionally biased region" description="Acidic residues" evidence="1">
    <location>
        <begin position="303"/>
        <end position="319"/>
    </location>
</feature>
<accession>A0A316UQB9</accession>
<protein>
    <recommendedName>
        <fullName evidence="4">CCD97-like C-terminal domain-containing protein</fullName>
    </recommendedName>
</protein>
<dbReference type="GeneID" id="37028347"/>
<reference evidence="2 3" key="1">
    <citation type="journal article" date="2018" name="Mol. Biol. Evol.">
        <title>Broad Genomic Sampling Reveals a Smut Pathogenic Ancestry of the Fungal Clade Ustilaginomycotina.</title>
        <authorList>
            <person name="Kijpornyongpan T."/>
            <person name="Mondo S.J."/>
            <person name="Barry K."/>
            <person name="Sandor L."/>
            <person name="Lee J."/>
            <person name="Lipzen A."/>
            <person name="Pangilinan J."/>
            <person name="LaButti K."/>
            <person name="Hainaut M."/>
            <person name="Henrissat B."/>
            <person name="Grigoriev I.V."/>
            <person name="Spatafora J.W."/>
            <person name="Aime M.C."/>
        </authorList>
    </citation>
    <scope>NUCLEOTIDE SEQUENCE [LARGE SCALE GENOMIC DNA]</scope>
    <source>
        <strain evidence="2 3">MCA 5214</strain>
    </source>
</reference>